<evidence type="ECO:0000313" key="17">
    <source>
        <dbReference type="Proteomes" id="UP001175097"/>
    </source>
</evidence>
<keyword evidence="6" id="KW-0808">Transferase</keyword>
<dbReference type="SUPFAM" id="SSF103190">
    <property type="entry name" value="Sensory domain-like"/>
    <property type="match status" value="1"/>
</dbReference>
<dbReference type="InterPro" id="IPR004358">
    <property type="entry name" value="Sig_transdc_His_kin-like_C"/>
</dbReference>
<sequence length="525" mass="58664">MFKGSLQRKILIVVVFLVFLMVFLMLSLFIYTDYKRVFQNAEEKGLQTTKILSQMDSIQRAMAEGNTDELKPLVDYYMTQSEAAFIVIKDREGTVLAHPSSEEVGEIHPIRDETKALVFGGNYNVMSDDIIGSAVVAISPIYVDRQIVGIARVGYLVKDLQNTVIDRTKKLALFSLSIFVIGILLSIWLARQIRKDTFGMEPQEIANFYMERHAVLASISEGLIATDGEGKIKIINTAARKILNITSDYKGKPIQSIFPTLQDSDLIDISNKPLSFEITINQKTLIMTIVPLQKIATSGTVITFKDKTEMNELVNTLFEVTKYSDDLRAQTHEYMNKLYVISALLQLHKYNEAVKMIQEEIDITQHTNTFILENIKDPNVQAILFGKIGKASENKIIFNIDENSSIAELPSFIGTGLLTIIIGNLIDNAFDQVIDQPNGEVNFFALDIGEDIIFEVSDNGKGILPDVADKIFTQGFSTKGKADHGYGLSNVKSAIQNLGGDIQWSSNESGTIFTVFIPKTERVER</sequence>
<keyword evidence="13 14" id="KW-0472">Membrane</keyword>
<dbReference type="InterPro" id="IPR033463">
    <property type="entry name" value="sCache_3"/>
</dbReference>
<keyword evidence="7 14" id="KW-0812">Transmembrane</keyword>
<evidence type="ECO:0000256" key="6">
    <source>
        <dbReference type="ARBA" id="ARBA00022679"/>
    </source>
</evidence>
<feature type="domain" description="Histidine kinase" evidence="15">
    <location>
        <begin position="418"/>
        <end position="521"/>
    </location>
</feature>
<keyword evidence="12" id="KW-0902">Two-component regulatory system</keyword>
<evidence type="ECO:0000256" key="7">
    <source>
        <dbReference type="ARBA" id="ARBA00022692"/>
    </source>
</evidence>
<dbReference type="EMBL" id="JAROCC010000008">
    <property type="protein sequence ID" value="MDN4608091.1"/>
    <property type="molecule type" value="Genomic_DNA"/>
</dbReference>
<dbReference type="Proteomes" id="UP001175097">
    <property type="component" value="Unassembled WGS sequence"/>
</dbReference>
<keyword evidence="10" id="KW-0067">ATP-binding</keyword>
<dbReference type="EC" id="2.7.13.3" evidence="3"/>
<keyword evidence="9 16" id="KW-0418">Kinase</keyword>
<protein>
    <recommendedName>
        <fullName evidence="3">histidine kinase</fullName>
        <ecNumber evidence="3">2.7.13.3</ecNumber>
    </recommendedName>
</protein>
<comment type="catalytic activity">
    <reaction evidence="1">
        <text>ATP + protein L-histidine = ADP + protein N-phospho-L-histidine.</text>
        <dbReference type="EC" id="2.7.13.3"/>
    </reaction>
</comment>
<keyword evidence="11 14" id="KW-1133">Transmembrane helix</keyword>
<dbReference type="GO" id="GO:0016301">
    <property type="term" value="F:kinase activity"/>
    <property type="evidence" value="ECO:0007669"/>
    <property type="project" value="UniProtKB-KW"/>
</dbReference>
<evidence type="ECO:0000256" key="9">
    <source>
        <dbReference type="ARBA" id="ARBA00022777"/>
    </source>
</evidence>
<dbReference type="RefSeq" id="WP_301243929.1">
    <property type="nucleotide sequence ID" value="NZ_JAROCC010000008.1"/>
</dbReference>
<keyword evidence="5" id="KW-0597">Phosphoprotein</keyword>
<evidence type="ECO:0000256" key="11">
    <source>
        <dbReference type="ARBA" id="ARBA00022989"/>
    </source>
</evidence>
<dbReference type="PANTHER" id="PTHR43547:SF3">
    <property type="entry name" value="SENSOR PROTEIN CITS"/>
    <property type="match status" value="1"/>
</dbReference>
<feature type="transmembrane region" description="Helical" evidence="14">
    <location>
        <begin position="171"/>
        <end position="190"/>
    </location>
</feature>
<dbReference type="Gene3D" id="1.10.287.130">
    <property type="match status" value="1"/>
</dbReference>
<dbReference type="PRINTS" id="PR00344">
    <property type="entry name" value="BCTRLSENSOR"/>
</dbReference>
<dbReference type="Pfam" id="PF02518">
    <property type="entry name" value="HATPase_c"/>
    <property type="match status" value="1"/>
</dbReference>
<dbReference type="SUPFAM" id="SSF55874">
    <property type="entry name" value="ATPase domain of HSP90 chaperone/DNA topoisomerase II/histidine kinase"/>
    <property type="match status" value="1"/>
</dbReference>
<evidence type="ECO:0000313" key="16">
    <source>
        <dbReference type="EMBL" id="MDN4608091.1"/>
    </source>
</evidence>
<dbReference type="Pfam" id="PF17203">
    <property type="entry name" value="sCache_3_2"/>
    <property type="match status" value="1"/>
</dbReference>
<dbReference type="InterPro" id="IPR036890">
    <property type="entry name" value="HATPase_C_sf"/>
</dbReference>
<evidence type="ECO:0000259" key="15">
    <source>
        <dbReference type="PROSITE" id="PS50109"/>
    </source>
</evidence>
<evidence type="ECO:0000256" key="3">
    <source>
        <dbReference type="ARBA" id="ARBA00012438"/>
    </source>
</evidence>
<evidence type="ECO:0000256" key="5">
    <source>
        <dbReference type="ARBA" id="ARBA00022553"/>
    </source>
</evidence>
<proteinExistence type="predicted"/>
<comment type="subcellular location">
    <subcellularLocation>
        <location evidence="2">Cell membrane</location>
        <topology evidence="2">Multi-pass membrane protein</topology>
    </subcellularLocation>
</comment>
<feature type="transmembrane region" description="Helical" evidence="14">
    <location>
        <begin position="12"/>
        <end position="31"/>
    </location>
</feature>
<evidence type="ECO:0000256" key="13">
    <source>
        <dbReference type="ARBA" id="ARBA00023136"/>
    </source>
</evidence>
<evidence type="ECO:0000256" key="2">
    <source>
        <dbReference type="ARBA" id="ARBA00004651"/>
    </source>
</evidence>
<gene>
    <name evidence="16" type="ORF">P5G49_11490</name>
</gene>
<dbReference type="Gene3D" id="3.30.450.20">
    <property type="entry name" value="PAS domain"/>
    <property type="match status" value="2"/>
</dbReference>
<evidence type="ECO:0000256" key="4">
    <source>
        <dbReference type="ARBA" id="ARBA00022475"/>
    </source>
</evidence>
<keyword evidence="4" id="KW-1003">Cell membrane</keyword>
<dbReference type="PANTHER" id="PTHR43547">
    <property type="entry name" value="TWO-COMPONENT HISTIDINE KINASE"/>
    <property type="match status" value="1"/>
</dbReference>
<keyword evidence="8" id="KW-0547">Nucleotide-binding</keyword>
<accession>A0ABT8JSG4</accession>
<dbReference type="InterPro" id="IPR005467">
    <property type="entry name" value="His_kinase_dom"/>
</dbReference>
<evidence type="ECO:0000256" key="10">
    <source>
        <dbReference type="ARBA" id="ARBA00022840"/>
    </source>
</evidence>
<evidence type="ECO:0000256" key="8">
    <source>
        <dbReference type="ARBA" id="ARBA00022741"/>
    </source>
</evidence>
<dbReference type="Gene3D" id="3.30.565.10">
    <property type="entry name" value="Histidine kinase-like ATPase, C-terminal domain"/>
    <property type="match status" value="1"/>
</dbReference>
<evidence type="ECO:0000256" key="1">
    <source>
        <dbReference type="ARBA" id="ARBA00000085"/>
    </source>
</evidence>
<organism evidence="16 17">
    <name type="scientific">Sporosarcina highlanderae</name>
    <dbReference type="NCBI Taxonomy" id="3035916"/>
    <lineage>
        <taxon>Bacteria</taxon>
        <taxon>Bacillati</taxon>
        <taxon>Bacillota</taxon>
        <taxon>Bacilli</taxon>
        <taxon>Bacillales</taxon>
        <taxon>Caryophanaceae</taxon>
        <taxon>Sporosarcina</taxon>
    </lineage>
</organism>
<name>A0ABT8JSG4_9BACL</name>
<dbReference type="Pfam" id="PF14689">
    <property type="entry name" value="SPOB_a"/>
    <property type="match status" value="1"/>
</dbReference>
<comment type="caution">
    <text evidence="16">The sequence shown here is derived from an EMBL/GenBank/DDBJ whole genome shotgun (WGS) entry which is preliminary data.</text>
</comment>
<dbReference type="PROSITE" id="PS50109">
    <property type="entry name" value="HIS_KIN"/>
    <property type="match status" value="1"/>
</dbReference>
<evidence type="ECO:0000256" key="14">
    <source>
        <dbReference type="SAM" id="Phobius"/>
    </source>
</evidence>
<evidence type="ECO:0000256" key="12">
    <source>
        <dbReference type="ARBA" id="ARBA00023012"/>
    </source>
</evidence>
<dbReference type="InterPro" id="IPR016120">
    <property type="entry name" value="Sig_transdc_His_kin_SpoOB"/>
</dbReference>
<dbReference type="InterPro" id="IPR039506">
    <property type="entry name" value="SPOB_a"/>
</dbReference>
<keyword evidence="17" id="KW-1185">Reference proteome</keyword>
<dbReference type="InterPro" id="IPR003594">
    <property type="entry name" value="HATPase_dom"/>
</dbReference>
<dbReference type="InterPro" id="IPR029151">
    <property type="entry name" value="Sensor-like_sf"/>
</dbReference>
<reference evidence="16" key="1">
    <citation type="submission" date="2023-03" db="EMBL/GenBank/DDBJ databases">
        <title>MT1 and MT2 Draft Genomes of Novel Species.</title>
        <authorList>
            <person name="Venkateswaran K."/>
        </authorList>
    </citation>
    <scope>NUCLEOTIDE SEQUENCE</scope>
    <source>
        <strain evidence="16">F6_3S_P_2</strain>
    </source>
</reference>
<dbReference type="SUPFAM" id="SSF55890">
    <property type="entry name" value="Sporulation response regulatory protein Spo0B"/>
    <property type="match status" value="1"/>
</dbReference>
<dbReference type="SMART" id="SM00387">
    <property type="entry name" value="HATPase_c"/>
    <property type="match status" value="1"/>
</dbReference>